<reference evidence="2 3" key="1">
    <citation type="submission" date="2015-09" db="EMBL/GenBank/DDBJ databases">
        <authorList>
            <person name="Jackson K.R."/>
            <person name="Lunt B.L."/>
            <person name="Fisher J.N.B."/>
            <person name="Gardner A.V."/>
            <person name="Bailey M.E."/>
            <person name="Deus L.M."/>
            <person name="Earl A.S."/>
            <person name="Gibby P.D."/>
            <person name="Hartmann K.A."/>
            <person name="Liu J.E."/>
            <person name="Manci A.M."/>
            <person name="Nielsen D.A."/>
            <person name="Solomon M.B."/>
            <person name="Breakwell D.P."/>
            <person name="Burnett S.H."/>
            <person name="Grose J.H."/>
        </authorList>
    </citation>
    <scope>NUCLEOTIDE SEQUENCE [LARGE SCALE GENOMIC DNA]</scope>
    <source>
        <strain evidence="2 3">CECT 7799</strain>
    </source>
</reference>
<dbReference type="EMBL" id="CYPR01000096">
    <property type="protein sequence ID" value="CUH38819.1"/>
    <property type="molecule type" value="Genomic_DNA"/>
</dbReference>
<dbReference type="InterPro" id="IPR027417">
    <property type="entry name" value="P-loop_NTPase"/>
</dbReference>
<dbReference type="SUPFAM" id="SSF52540">
    <property type="entry name" value="P-loop containing nucleoside triphosphate hydrolases"/>
    <property type="match status" value="1"/>
</dbReference>
<evidence type="ECO:0000259" key="1">
    <source>
        <dbReference type="Pfam" id="PF12705"/>
    </source>
</evidence>
<gene>
    <name evidence="2" type="ORF">JSE7799_01536</name>
</gene>
<organism evidence="2 3">
    <name type="scientific">Jannaschia seosinensis</name>
    <dbReference type="NCBI Taxonomy" id="313367"/>
    <lineage>
        <taxon>Bacteria</taxon>
        <taxon>Pseudomonadati</taxon>
        <taxon>Pseudomonadota</taxon>
        <taxon>Alphaproteobacteria</taxon>
        <taxon>Rhodobacterales</taxon>
        <taxon>Roseobacteraceae</taxon>
        <taxon>Jannaschia</taxon>
    </lineage>
</organism>
<evidence type="ECO:0000313" key="2">
    <source>
        <dbReference type="EMBL" id="CUH38819.1"/>
    </source>
</evidence>
<dbReference type="NCBIfam" id="TIGR02786">
    <property type="entry name" value="addB_alphas"/>
    <property type="match status" value="1"/>
</dbReference>
<dbReference type="STRING" id="313367.JSE7799_01536"/>
<feature type="domain" description="PD-(D/E)XK endonuclease-like" evidence="1">
    <location>
        <begin position="724"/>
        <end position="952"/>
    </location>
</feature>
<dbReference type="InterPro" id="IPR038726">
    <property type="entry name" value="PDDEXK_AddAB-type"/>
</dbReference>
<sequence length="991" mass="107898">MGGLYAEPMGVDFSAALASGLRRRLGARPEDMARATLLVNTNRMARRTEAALAAGGATLLPRIGLVSQLGALLPPGAAPVPDISALGTRLRLASLVAKLLRVRPDLSPPSAAFDLADTLGRLLAEMQEEEVEAEALETLDVADLSEHWQRNLDFLRIVTRWREAEGTVTETAAQAAALERLLARWHDAPPETPWIVAGSTASRRPTRRLIEAVLDLPEGIVILPGLDRDMPEDAWKSLTREDAPQHDHPQYRHALLLAELGRTRDDVPQWSADAPAAPARNRLISLALRPAPVTDAWRAEGPELTDIAAACAGVTLLEAPSPATEAAAIATGLRAALAEGKRAALITPDRTLARQVAAQLTRWGIIPDDSAGRPLHQTAPGRLLLLAAEMRGRPCEAEPLIALLKHPRVHTADAPDDAPGSARRAHLSRVRALETELIRKKPLAFPDRASIEDWVTGPDHAPPEWRDWLCEVLDGLCGDPPEAPLAAHVARHRALVERLARGSVRGHADGREATGTLWTDAAGRIARDAMTRLEQNAAQRGTEAISALEYARILGGVLSGEEVRETFSPHPDVMIWGALEARVRTADLVILGGLNDASWPGHDAPDPWLSRAMRKACGLRPPEREAGLSAHDFQQAAAGPEIWLSRAVRTAEADTVATRWLNRLTGLLAGIGEDGTAALAAMRARGRVWLDCADAWRAPDHRHHADRAPRPAPILPEGITLDNLSVTGVETLIRDPYAIYAKKILSLAPLPPLRQGPDARVRGSAIHRAMEQFSREAPGTLPADALERLRLHLEEALRELAPWPGARRIWLGKFDRAAPDFLVAEAGRRRLGRPRHVEDKGRIEVGGLILHARADRIDDRGDAVAIYDYKTGALPGEKQINHFSKQLLLEAVMVQEGGFAAIAPRPVAEVAYLSLGTKYEERRPKDFGPDLIAQTHADLRSLIRRYAEGAPFYARLSPDLLTYAGDYDHLSRFGEWGDTDAASPLRLERAR</sequence>
<dbReference type="InterPro" id="IPR014153">
    <property type="entry name" value="Ds_break_AddB"/>
</dbReference>
<name>A0A0M7B9E3_9RHOB</name>
<evidence type="ECO:0000313" key="3">
    <source>
        <dbReference type="Proteomes" id="UP000049455"/>
    </source>
</evidence>
<keyword evidence="3" id="KW-1185">Reference proteome</keyword>
<protein>
    <submittedName>
        <fullName evidence="2">Double-strand break repair protein AddB</fullName>
    </submittedName>
</protein>
<dbReference type="AlphaFoldDB" id="A0A0M7B9E3"/>
<dbReference type="RefSeq" id="WP_055663086.1">
    <property type="nucleotide sequence ID" value="NZ_CYPR01000096.1"/>
</dbReference>
<dbReference type="Proteomes" id="UP000049455">
    <property type="component" value="Unassembled WGS sequence"/>
</dbReference>
<dbReference type="Pfam" id="PF12705">
    <property type="entry name" value="PDDEXK_1"/>
    <property type="match status" value="1"/>
</dbReference>
<proteinExistence type="predicted"/>
<accession>A0A0M7B9E3</accession>